<comment type="caution">
    <text evidence="3">The sequence shown here is derived from an EMBL/GenBank/DDBJ whole genome shotgun (WGS) entry which is preliminary data.</text>
</comment>
<evidence type="ECO:0000313" key="4">
    <source>
        <dbReference type="Proteomes" id="UP000320593"/>
    </source>
</evidence>
<dbReference type="InterPro" id="IPR036365">
    <property type="entry name" value="PGBD-like_sf"/>
</dbReference>
<name>A0A562SJ03_9HYPH</name>
<gene>
    <name evidence="3" type="ORF">JM93_03913</name>
</gene>
<protein>
    <recommendedName>
        <fullName evidence="2">Peptidoglycan binding-like domain-containing protein</fullName>
    </recommendedName>
</protein>
<feature type="chain" id="PRO_5021779730" description="Peptidoglycan binding-like domain-containing protein" evidence="1">
    <location>
        <begin position="21"/>
        <end position="246"/>
    </location>
</feature>
<accession>A0A562SJ03</accession>
<evidence type="ECO:0000256" key="1">
    <source>
        <dbReference type="SAM" id="SignalP"/>
    </source>
</evidence>
<sequence>MRRVIFILLFLFIFRGSAHADYNQSRAWFNSQTEQERVVIQLLLIFTGDYVAIVDAAFGNRTYEALRSFQSRNNRRQNGVLSEWELQLLWDQGGSVMEKVGFEFRDDLTTGITLGILESLFASTEHTERGKPWIDRNGHVELETLRIPHQHTSYDQLFQRLSRETASRQIEYTFYRQENFIVSGTNRGRNFYLRMFRTQNDTRGFSLAWDEQVTSFNVSTQKSASSVLKMRRDRTLRVDQSMIATR</sequence>
<dbReference type="Proteomes" id="UP000320593">
    <property type="component" value="Unassembled WGS sequence"/>
</dbReference>
<dbReference type="OrthoDB" id="6810892at2"/>
<keyword evidence="4" id="KW-1185">Reference proteome</keyword>
<evidence type="ECO:0000313" key="3">
    <source>
        <dbReference type="EMBL" id="TWI80700.1"/>
    </source>
</evidence>
<organism evidence="3 4">
    <name type="scientific">Roseibium hamelinense</name>
    <dbReference type="NCBI Taxonomy" id="150831"/>
    <lineage>
        <taxon>Bacteria</taxon>
        <taxon>Pseudomonadati</taxon>
        <taxon>Pseudomonadota</taxon>
        <taxon>Alphaproteobacteria</taxon>
        <taxon>Hyphomicrobiales</taxon>
        <taxon>Stappiaceae</taxon>
        <taxon>Roseibium</taxon>
    </lineage>
</organism>
<keyword evidence="1" id="KW-0732">Signal</keyword>
<evidence type="ECO:0000259" key="2">
    <source>
        <dbReference type="Pfam" id="PF01471"/>
    </source>
</evidence>
<dbReference type="InterPro" id="IPR002477">
    <property type="entry name" value="Peptidoglycan-bd-like"/>
</dbReference>
<dbReference type="RefSeq" id="WP_145346810.1">
    <property type="nucleotide sequence ID" value="NZ_SMLY01000056.1"/>
</dbReference>
<feature type="signal peptide" evidence="1">
    <location>
        <begin position="1"/>
        <end position="20"/>
    </location>
</feature>
<proteinExistence type="predicted"/>
<dbReference type="Pfam" id="PF01471">
    <property type="entry name" value="PG_binding_1"/>
    <property type="match status" value="1"/>
</dbReference>
<feature type="domain" description="Peptidoglycan binding-like" evidence="2">
    <location>
        <begin position="35"/>
        <end position="82"/>
    </location>
</feature>
<dbReference type="SUPFAM" id="SSF47090">
    <property type="entry name" value="PGBD-like"/>
    <property type="match status" value="1"/>
</dbReference>
<dbReference type="AlphaFoldDB" id="A0A562SJ03"/>
<dbReference type="EMBL" id="VLLF01000011">
    <property type="protein sequence ID" value="TWI80700.1"/>
    <property type="molecule type" value="Genomic_DNA"/>
</dbReference>
<reference evidence="3 4" key="1">
    <citation type="submission" date="2019-07" db="EMBL/GenBank/DDBJ databases">
        <title>Genomic Encyclopedia of Archaeal and Bacterial Type Strains, Phase II (KMG-II): from individual species to whole genera.</title>
        <authorList>
            <person name="Goeker M."/>
        </authorList>
    </citation>
    <scope>NUCLEOTIDE SEQUENCE [LARGE SCALE GENOMIC DNA]</scope>
    <source>
        <strain evidence="3 4">ATCC BAA-252</strain>
    </source>
</reference>